<dbReference type="Gene3D" id="3.40.525.10">
    <property type="entry name" value="CRAL-TRIO lipid binding domain"/>
    <property type="match status" value="1"/>
</dbReference>
<gene>
    <name evidence="3" type="ORF">PCOR1329_LOCUS13464</name>
</gene>
<accession>A0ABN9QRD3</accession>
<sequence length="534" mass="59190">MHAPSVSLLPILKKRGSKGSRSSSRCSFVLPPELHDVGESGFRIKPESDPIVVEEHNVSTFSLPAEALTYQPPADLMFSHFKNGDAERKIHCNTELQPEELQRLCQLQHEAFERGVEFFPSVAAMATRFLSRSRGDCKRALKLMQETQEWRERYFEAGPLRDEDLREDLGHGIVYFCGRDRCLRPTVVVRGNRIPQRWYKEKRVDKLVRVLVFCTEYFLRYMVVPGKVENLNVIFDLKGLGISQVPVHALAEVYGVMSHHYIGRVFRFYVANMPFTLRALSGVAMAMMTDRQRQKLTILDNVSKLKQDFAPHQLENDLGGALPPFTEFFPFPLQAGPFGPDATGPDSTAVPYVHRVLTAAGARGTLWDPRLCAEENTALKYAADAAELLCQCGLEAQAGHLRETTPLAKANSASKIASRDVTPCCRRAGVDDEDEDLLSPQAKEPVSQASTEACRSDLSWGSEAVPWGPSPGELRARAVRLLRGAQRSGCLRAALAEARSGAQVAERAPALTQACQADGFFGLPACWLQPAPGR</sequence>
<dbReference type="PROSITE" id="PS50191">
    <property type="entry name" value="CRAL_TRIO"/>
    <property type="match status" value="1"/>
</dbReference>
<dbReference type="Proteomes" id="UP001189429">
    <property type="component" value="Unassembled WGS sequence"/>
</dbReference>
<keyword evidence="4" id="KW-1185">Reference proteome</keyword>
<evidence type="ECO:0000259" key="2">
    <source>
        <dbReference type="PROSITE" id="PS50191"/>
    </source>
</evidence>
<dbReference type="SUPFAM" id="SSF52087">
    <property type="entry name" value="CRAL/TRIO domain"/>
    <property type="match status" value="1"/>
</dbReference>
<protein>
    <recommendedName>
        <fullName evidence="2">CRAL-TRIO domain-containing protein</fullName>
    </recommendedName>
</protein>
<evidence type="ECO:0000313" key="4">
    <source>
        <dbReference type="Proteomes" id="UP001189429"/>
    </source>
</evidence>
<name>A0ABN9QRD3_9DINO</name>
<dbReference type="InterPro" id="IPR036865">
    <property type="entry name" value="CRAL-TRIO_dom_sf"/>
</dbReference>
<dbReference type="InterPro" id="IPR001251">
    <property type="entry name" value="CRAL-TRIO_dom"/>
</dbReference>
<reference evidence="3" key="1">
    <citation type="submission" date="2023-10" db="EMBL/GenBank/DDBJ databases">
        <authorList>
            <person name="Chen Y."/>
            <person name="Shah S."/>
            <person name="Dougan E. K."/>
            <person name="Thang M."/>
            <person name="Chan C."/>
        </authorList>
    </citation>
    <scope>NUCLEOTIDE SEQUENCE [LARGE SCALE GENOMIC DNA]</scope>
</reference>
<proteinExistence type="predicted"/>
<dbReference type="CDD" id="cd00170">
    <property type="entry name" value="SEC14"/>
    <property type="match status" value="1"/>
</dbReference>
<dbReference type="SMART" id="SM00516">
    <property type="entry name" value="SEC14"/>
    <property type="match status" value="1"/>
</dbReference>
<dbReference type="EMBL" id="CAUYUJ010003978">
    <property type="protein sequence ID" value="CAK0807661.1"/>
    <property type="molecule type" value="Genomic_DNA"/>
</dbReference>
<feature type="domain" description="CRAL-TRIO" evidence="2">
    <location>
        <begin position="162"/>
        <end position="326"/>
    </location>
</feature>
<dbReference type="Pfam" id="PF00650">
    <property type="entry name" value="CRAL_TRIO"/>
    <property type="match status" value="1"/>
</dbReference>
<dbReference type="PANTHER" id="PTHR46818:SF1">
    <property type="entry name" value="CHROMOSOME UNDETERMINED SCAFFOLD_125, WHOLE GENOME SHOTGUN SEQUENCE"/>
    <property type="match status" value="1"/>
</dbReference>
<feature type="region of interest" description="Disordered" evidence="1">
    <location>
        <begin position="1"/>
        <end position="24"/>
    </location>
</feature>
<evidence type="ECO:0000313" key="3">
    <source>
        <dbReference type="EMBL" id="CAK0807661.1"/>
    </source>
</evidence>
<dbReference type="PANTHER" id="PTHR46818">
    <property type="entry name" value="DOMAIN-CONTAINING PROTEIN, PUTATIVE-RELATED"/>
    <property type="match status" value="1"/>
</dbReference>
<comment type="caution">
    <text evidence="3">The sequence shown here is derived from an EMBL/GenBank/DDBJ whole genome shotgun (WGS) entry which is preliminary data.</text>
</comment>
<organism evidence="3 4">
    <name type="scientific">Prorocentrum cordatum</name>
    <dbReference type="NCBI Taxonomy" id="2364126"/>
    <lineage>
        <taxon>Eukaryota</taxon>
        <taxon>Sar</taxon>
        <taxon>Alveolata</taxon>
        <taxon>Dinophyceae</taxon>
        <taxon>Prorocentrales</taxon>
        <taxon>Prorocentraceae</taxon>
        <taxon>Prorocentrum</taxon>
    </lineage>
</organism>
<evidence type="ECO:0000256" key="1">
    <source>
        <dbReference type="SAM" id="MobiDB-lite"/>
    </source>
</evidence>